<dbReference type="GO" id="GO:0000932">
    <property type="term" value="C:P-body"/>
    <property type="evidence" value="ECO:0007669"/>
    <property type="project" value="UniProtKB-SubCell"/>
</dbReference>
<keyword evidence="2" id="KW-0813">Transport</keyword>
<dbReference type="eggNOG" id="ENOG502S9WJ">
    <property type="taxonomic scope" value="Eukaryota"/>
</dbReference>
<dbReference type="GO" id="GO:0006368">
    <property type="term" value="P:transcription elongation by RNA polymerase II"/>
    <property type="evidence" value="ECO:0007669"/>
    <property type="project" value="UniProtKB-UniRule"/>
</dbReference>
<sequence length="91" mass="10282">MTDQVRSDVQEKLVQSGEYEKLSQHIQARLRNSGWYDKVSALAQEEASKQDKVELSSLLEKVQPQACDLVDDDIKVETLKMIASFLEGALK</sequence>
<protein>
    <recommendedName>
        <fullName evidence="2">Transcription and mRNA export factor SUS1</fullName>
    </recommendedName>
</protein>
<dbReference type="HAMAP" id="MF_03046">
    <property type="entry name" value="ENY2_Sus1"/>
    <property type="match status" value="1"/>
</dbReference>
<dbReference type="InterPro" id="IPR018783">
    <property type="entry name" value="TF_ENY2"/>
</dbReference>
<dbReference type="OMA" id="YESGWFD"/>
<keyword evidence="2" id="KW-0539">Nucleus</keyword>
<keyword evidence="1 2" id="KW-0811">Translocation</keyword>
<dbReference type="GO" id="GO:0003713">
    <property type="term" value="F:transcription coactivator activity"/>
    <property type="evidence" value="ECO:0007669"/>
    <property type="project" value="UniProtKB-UniRule"/>
</dbReference>
<dbReference type="Gene3D" id="1.10.246.140">
    <property type="match status" value="1"/>
</dbReference>
<keyword evidence="2" id="KW-0156">Chromatin regulator</keyword>
<dbReference type="GO" id="GO:0006406">
    <property type="term" value="P:mRNA export from nucleus"/>
    <property type="evidence" value="ECO:0007669"/>
    <property type="project" value="UniProtKB-UniRule"/>
</dbReference>
<evidence type="ECO:0000313" key="5">
    <source>
        <dbReference type="Proteomes" id="UP000182444"/>
    </source>
</evidence>
<dbReference type="KEGG" id="yli:7009640"/>
<dbReference type="GO" id="GO:0006325">
    <property type="term" value="P:chromatin organization"/>
    <property type="evidence" value="ECO:0007669"/>
    <property type="project" value="UniProtKB-KW"/>
</dbReference>
<evidence type="ECO:0000313" key="3">
    <source>
        <dbReference type="EMBL" id="AOW07725.1"/>
    </source>
</evidence>
<dbReference type="EMBL" id="CP017558">
    <property type="protein sequence ID" value="AOW07725.1"/>
    <property type="molecule type" value="Genomic_DNA"/>
</dbReference>
<dbReference type="GO" id="GO:0071819">
    <property type="term" value="C:DUBm complex"/>
    <property type="evidence" value="ECO:0007669"/>
    <property type="project" value="UniProtKB-UniRule"/>
</dbReference>
<dbReference type="GO" id="GO:0015031">
    <property type="term" value="P:protein transport"/>
    <property type="evidence" value="ECO:0007669"/>
    <property type="project" value="UniProtKB-KW"/>
</dbReference>
<gene>
    <name evidence="2" type="primary">SUS1</name>
    <name evidence="4" type="ORF">B0I71DRAFT_131587</name>
    <name evidence="3" type="ORF">YALI1_F33587g</name>
</gene>
<dbReference type="GO" id="GO:0005654">
    <property type="term" value="C:nucleoplasm"/>
    <property type="evidence" value="ECO:0007669"/>
    <property type="project" value="UniProtKB-SubCell"/>
</dbReference>
<dbReference type="AlphaFoldDB" id="A0A1H6PNB5"/>
<dbReference type="GO" id="GO:0005643">
    <property type="term" value="C:nuclear pore"/>
    <property type="evidence" value="ECO:0007669"/>
    <property type="project" value="UniProtKB-UniRule"/>
</dbReference>
<keyword evidence="2" id="KW-0653">Protein transport</keyword>
<organism evidence="3 5">
    <name type="scientific">Yarrowia lipolytica</name>
    <name type="common">Candida lipolytica</name>
    <dbReference type="NCBI Taxonomy" id="4952"/>
    <lineage>
        <taxon>Eukaryota</taxon>
        <taxon>Fungi</taxon>
        <taxon>Dikarya</taxon>
        <taxon>Ascomycota</taxon>
        <taxon>Saccharomycotina</taxon>
        <taxon>Dipodascomycetes</taxon>
        <taxon>Dipodascales</taxon>
        <taxon>Dipodascales incertae sedis</taxon>
        <taxon>Yarrowia</taxon>
    </lineage>
</organism>
<keyword evidence="2" id="KW-0509">mRNA transport</keyword>
<name>A0A1H6PNB5_YARLL</name>
<dbReference type="SMR" id="A0A1H6PNB5"/>
<reference evidence="3 5" key="1">
    <citation type="journal article" date="2016" name="PLoS ONE">
        <title>Sequence Assembly of Yarrowia lipolytica Strain W29/CLIB89 Shows Transposable Element Diversity.</title>
        <authorList>
            <person name="Magnan C."/>
            <person name="Yu J."/>
            <person name="Chang I."/>
            <person name="Jahn E."/>
            <person name="Kanomata Y."/>
            <person name="Wu J."/>
            <person name="Zeller M."/>
            <person name="Oakes M."/>
            <person name="Baldi P."/>
            <person name="Sandmeyer S."/>
        </authorList>
    </citation>
    <scope>NUCLEOTIDE SEQUENCE [LARGE SCALE GENOMIC DNA]</scope>
    <source>
        <strain evidence="3">CLIB89</strain>
        <strain evidence="5">CLIB89(W29)</strain>
    </source>
</reference>
<dbReference type="PANTHER" id="PTHR12514">
    <property type="entry name" value="ENHANCER OF YELLOW 2 TRANSCRIPTION FACTOR"/>
    <property type="match status" value="1"/>
</dbReference>
<comment type="similarity">
    <text evidence="2">Belongs to the ENY2 family.</text>
</comment>
<dbReference type="EMBL" id="KZ858988">
    <property type="protein sequence ID" value="RDW26067.1"/>
    <property type="molecule type" value="Genomic_DNA"/>
</dbReference>
<dbReference type="Proteomes" id="UP000256601">
    <property type="component" value="Unassembled WGS sequence"/>
</dbReference>
<dbReference type="GeneID" id="7009640"/>
<accession>A0A1H6PNB5</accession>
<dbReference type="GO" id="GO:0070390">
    <property type="term" value="C:transcription export complex 2"/>
    <property type="evidence" value="ECO:0007669"/>
    <property type="project" value="UniProtKB-UniRule"/>
</dbReference>
<keyword evidence="2" id="KW-0804">Transcription</keyword>
<dbReference type="Proteomes" id="UP000182444">
    <property type="component" value="Chromosome 1F"/>
</dbReference>
<comment type="function">
    <text evidence="2">Involved in mRNA export coupled transcription activation by association with both the TREX-2 and the SAGA complexes. At the promoters, SAGA is required for recruitment of the basal transcription machinery. It influences RNA polymerase II transcriptional activity through different activities such as TBP interaction and promoter selectivity, interaction with transcription activators, and chromatin modification through histone acetylation and deubiquitination. Within the SAGA complex, participates to a subcomplex required for deubiquitination of H2B and for the maintenance of steady-state H3 methylation levels. The TREX-2 complex functions in docking export-competent ribonucleoprotein particles (mRNPs) to the nuclear entrance of the nuclear pore complex (nuclear basket). TREX-2 participates in mRNA export and accurate chromatin positioning in the nucleus by tethering genes to the nuclear periphery. May also be involved in cytoplasmic mRNA decay by interaction with components of P-bodies.</text>
</comment>
<comment type="subcellular location">
    <subcellularLocation>
        <location evidence="2">Nucleus</location>
        <location evidence="2">Nucleoplasm</location>
    </subcellularLocation>
    <subcellularLocation>
        <location evidence="2">Cytoplasm</location>
        <location evidence="2">P-body</location>
    </subcellularLocation>
</comment>
<evidence type="ECO:0000313" key="4">
    <source>
        <dbReference type="EMBL" id="RDW26067.1"/>
    </source>
</evidence>
<dbReference type="Pfam" id="PF10163">
    <property type="entry name" value="EnY2"/>
    <property type="match status" value="1"/>
</dbReference>
<reference evidence="4 6" key="2">
    <citation type="submission" date="2018-07" db="EMBL/GenBank/DDBJ databases">
        <title>Draft Genome Assemblies for Five Robust Yarrowia lipolytica Strains Exhibiting High Lipid Production and Pentose Sugar Utilization and Sugar Alcohol Secretion from Undetoxified Lignocellulosic Biomass Hydrolysates.</title>
        <authorList>
            <consortium name="DOE Joint Genome Institute"/>
            <person name="Walker C."/>
            <person name="Ryu S."/>
            <person name="Na H."/>
            <person name="Zane M."/>
            <person name="LaButti K."/>
            <person name="Lipzen A."/>
            <person name="Haridas S."/>
            <person name="Barry K."/>
            <person name="Grigoriev I.V."/>
            <person name="Quarterman J."/>
            <person name="Slininger P."/>
            <person name="Dien B."/>
            <person name="Trinh C.T."/>
        </authorList>
    </citation>
    <scope>NUCLEOTIDE SEQUENCE [LARGE SCALE GENOMIC DNA]</scope>
    <source>
        <strain evidence="4 6">YB392</strain>
    </source>
</reference>
<comment type="subunit">
    <text evidence="2">Component of the nuclear pore complex (NPC)-associated TREX-2 complex (transcription and export complex 2), composed of at least SUS1, SAC3, THP1, SEM1, and CDC31. TREX-2 contains 2 SUS1 chains. The TREX-2 complex interacts with the nucleoporin NUP1. Component of the 1.8 MDa SAGA transcription coactivator-HAT complex. SAGA is built of 5 distinct domains with specialized functions. Within the SAGA complex, SUS1, SGF11, SGF73 and UBP8 form an additional subcomplex of SAGA called the DUB module (deubiquitination module). Interacts directly with THP1, SAC3, SGF11, and with the RNA polymerase II.</text>
</comment>
<dbReference type="OrthoDB" id="6221744at2759"/>
<keyword evidence="2" id="KW-0010">Activator</keyword>
<dbReference type="InterPro" id="IPR038212">
    <property type="entry name" value="TF_EnY2_sf"/>
</dbReference>
<evidence type="ECO:0000256" key="1">
    <source>
        <dbReference type="ARBA" id="ARBA00023010"/>
    </source>
</evidence>
<dbReference type="RefSeq" id="XP_002143119.1">
    <property type="nucleotide sequence ID" value="XM_002143083.1"/>
</dbReference>
<dbReference type="VEuPathDB" id="FungiDB:YALI0_F26136g"/>
<keyword evidence="2" id="KW-0805">Transcription regulation</keyword>
<dbReference type="GO" id="GO:0000124">
    <property type="term" value="C:SAGA complex"/>
    <property type="evidence" value="ECO:0007669"/>
    <property type="project" value="UniProtKB-UniRule"/>
</dbReference>
<evidence type="ECO:0000313" key="6">
    <source>
        <dbReference type="Proteomes" id="UP000256601"/>
    </source>
</evidence>
<proteinExistence type="inferred from homology"/>
<keyword evidence="2" id="KW-0963">Cytoplasm</keyword>
<dbReference type="VEuPathDB" id="FungiDB:YALI1_F33587g"/>
<evidence type="ECO:0000256" key="2">
    <source>
        <dbReference type="HAMAP-Rule" id="MF_03046"/>
    </source>
</evidence>